<comment type="caution">
    <text evidence="2">The sequence shown here is derived from an EMBL/GenBank/DDBJ whole genome shotgun (WGS) entry which is preliminary data.</text>
</comment>
<feature type="transmembrane region" description="Helical" evidence="1">
    <location>
        <begin position="95"/>
        <end position="116"/>
    </location>
</feature>
<keyword evidence="1" id="KW-1133">Transmembrane helix</keyword>
<organism evidence="2 3">
    <name type="scientific">Vagococcus bubulae</name>
    <dbReference type="NCBI Taxonomy" id="1977868"/>
    <lineage>
        <taxon>Bacteria</taxon>
        <taxon>Bacillati</taxon>
        <taxon>Bacillota</taxon>
        <taxon>Bacilli</taxon>
        <taxon>Lactobacillales</taxon>
        <taxon>Enterococcaceae</taxon>
        <taxon>Vagococcus</taxon>
    </lineage>
</organism>
<dbReference type="EMBL" id="NGJT01000001">
    <property type="protein sequence ID" value="RST96176.1"/>
    <property type="molecule type" value="Genomic_DNA"/>
</dbReference>
<gene>
    <name evidence="2" type="ORF">CBF36_00135</name>
</gene>
<dbReference type="OrthoDB" id="1701852at2"/>
<dbReference type="RefSeq" id="WP_125955535.1">
    <property type="nucleotide sequence ID" value="NZ_JAQEJV010000001.1"/>
</dbReference>
<feature type="transmembrane region" description="Helical" evidence="1">
    <location>
        <begin position="158"/>
        <end position="177"/>
    </location>
</feature>
<evidence type="ECO:0000313" key="2">
    <source>
        <dbReference type="EMBL" id="RST96176.1"/>
    </source>
</evidence>
<feature type="transmembrane region" description="Helical" evidence="1">
    <location>
        <begin position="12"/>
        <end position="35"/>
    </location>
</feature>
<reference evidence="2 3" key="1">
    <citation type="submission" date="2017-05" db="EMBL/GenBank/DDBJ databases">
        <title>Vagococcus spp. assemblies.</title>
        <authorList>
            <person name="Gulvik C.A."/>
        </authorList>
    </citation>
    <scope>NUCLEOTIDE SEQUENCE [LARGE SCALE GENOMIC DNA]</scope>
    <source>
        <strain evidence="2 3">SS1994</strain>
    </source>
</reference>
<dbReference type="Proteomes" id="UP000288490">
    <property type="component" value="Unassembled WGS sequence"/>
</dbReference>
<evidence type="ECO:0000313" key="3">
    <source>
        <dbReference type="Proteomes" id="UP000288490"/>
    </source>
</evidence>
<sequence length="240" mass="27442">MIKSYWIRSKRTPVRVLMILAPILYSVIICVFFSVSKTLKGQEVLSFFAMLSIIASFSLSVLVPMVYDSDKLASFYANDLRIGINRRRLFLTRFVLIKLICVVVVLIAVSLLAIFLLVTDKLFHRTEFILLTITLLITLMPMIVVYQYVSLRFSYSGSVIMGCLTTLAAILLGTTHLGDNICQFLPFTWPIKLTFDVGKEMIPFHVLSLFWMGSVLITSILLYLLSLWYNNWDGVTRLEE</sequence>
<keyword evidence="3" id="KW-1185">Reference proteome</keyword>
<feature type="transmembrane region" description="Helical" evidence="1">
    <location>
        <begin position="128"/>
        <end position="146"/>
    </location>
</feature>
<dbReference type="AlphaFoldDB" id="A0A429ZR58"/>
<keyword evidence="1" id="KW-0472">Membrane</keyword>
<evidence type="ECO:0008006" key="4">
    <source>
        <dbReference type="Google" id="ProtNLM"/>
    </source>
</evidence>
<name>A0A429ZR58_9ENTE</name>
<keyword evidence="1" id="KW-0812">Transmembrane</keyword>
<evidence type="ECO:0000256" key="1">
    <source>
        <dbReference type="SAM" id="Phobius"/>
    </source>
</evidence>
<feature type="transmembrane region" description="Helical" evidence="1">
    <location>
        <begin position="47"/>
        <end position="67"/>
    </location>
</feature>
<feature type="transmembrane region" description="Helical" evidence="1">
    <location>
        <begin position="209"/>
        <end position="229"/>
    </location>
</feature>
<dbReference type="CDD" id="cd21503">
    <property type="entry name" value="ABC-2_lan_permease"/>
    <property type="match status" value="1"/>
</dbReference>
<proteinExistence type="predicted"/>
<accession>A0A429ZR58</accession>
<protein>
    <recommendedName>
        <fullName evidence="4">Lantibiotic ABC transporter permease</fullName>
    </recommendedName>
</protein>